<evidence type="ECO:0000313" key="2">
    <source>
        <dbReference type="EMBL" id="SEP53624.1"/>
    </source>
</evidence>
<dbReference type="OrthoDB" id="9836040at2"/>
<sequence>MSSPQPDDDGTQLEFTRTVDLDDSRYVLTASTDTTAADTLIIEVLGAGPDAEVSIEGRLTVRSSALEHLGPMFSEVFPVDQPAKVRKPRRRGYGKPTRSYQPWTDELKATLHAAWMVADPAAPPQKIVDGIAEALGTTPDTVKDKFGTPEATREPAKVIAVIAGLMQRTDGAISNQLPRQDLDPERPGHPAQQHEEVET</sequence>
<dbReference type="AlphaFoldDB" id="A0A1H8YN47"/>
<evidence type="ECO:0000313" key="3">
    <source>
        <dbReference type="Proteomes" id="UP000198582"/>
    </source>
</evidence>
<dbReference type="Proteomes" id="UP000198582">
    <property type="component" value="Unassembled WGS sequence"/>
</dbReference>
<feature type="region of interest" description="Disordered" evidence="1">
    <location>
        <begin position="169"/>
        <end position="199"/>
    </location>
</feature>
<gene>
    <name evidence="2" type="ORF">SAMN04489732_12949</name>
</gene>
<dbReference type="RefSeq" id="WP_091628415.1">
    <property type="nucleotide sequence ID" value="NZ_FOEF01000029.1"/>
</dbReference>
<proteinExistence type="predicted"/>
<dbReference type="STRING" id="394193.SAMN04489732_12949"/>
<keyword evidence="3" id="KW-1185">Reference proteome</keyword>
<evidence type="ECO:0000256" key="1">
    <source>
        <dbReference type="SAM" id="MobiDB-lite"/>
    </source>
</evidence>
<reference evidence="2 3" key="1">
    <citation type="submission" date="2016-10" db="EMBL/GenBank/DDBJ databases">
        <authorList>
            <person name="de Groot N.N."/>
        </authorList>
    </citation>
    <scope>NUCLEOTIDE SEQUENCE [LARGE SCALE GENOMIC DNA]</scope>
    <source>
        <strain evidence="2 3">DSM 44993</strain>
    </source>
</reference>
<feature type="compositionally biased region" description="Basic and acidic residues" evidence="1">
    <location>
        <begin position="180"/>
        <end position="199"/>
    </location>
</feature>
<protein>
    <submittedName>
        <fullName evidence="2">Uncharacterized protein</fullName>
    </submittedName>
</protein>
<organism evidence="2 3">
    <name type="scientific">Amycolatopsis saalfeldensis</name>
    <dbReference type="NCBI Taxonomy" id="394193"/>
    <lineage>
        <taxon>Bacteria</taxon>
        <taxon>Bacillati</taxon>
        <taxon>Actinomycetota</taxon>
        <taxon>Actinomycetes</taxon>
        <taxon>Pseudonocardiales</taxon>
        <taxon>Pseudonocardiaceae</taxon>
        <taxon>Amycolatopsis</taxon>
    </lineage>
</organism>
<accession>A0A1H8YN47</accession>
<dbReference type="EMBL" id="FOEF01000029">
    <property type="protein sequence ID" value="SEP53624.1"/>
    <property type="molecule type" value="Genomic_DNA"/>
</dbReference>
<name>A0A1H8YN47_9PSEU</name>